<dbReference type="PANTHER" id="PTHR28074">
    <property type="entry name" value="ATP SYNTHASE SUBUNIT K, MITOCHONDRIAL"/>
    <property type="match status" value="1"/>
</dbReference>
<dbReference type="OrthoDB" id="2094445at2759"/>
<comment type="caution">
    <text evidence="5">The sequence shown here is derived from an EMBL/GenBank/DDBJ whole genome shotgun (WGS) entry which is preliminary data.</text>
</comment>
<evidence type="ECO:0000256" key="3">
    <source>
        <dbReference type="ARBA" id="ARBA00023136"/>
    </source>
</evidence>
<evidence type="ECO:0000313" key="6">
    <source>
        <dbReference type="Proteomes" id="UP000789570"/>
    </source>
</evidence>
<evidence type="ECO:0000256" key="1">
    <source>
        <dbReference type="ARBA" id="ARBA00004325"/>
    </source>
</evidence>
<keyword evidence="6" id="KW-1185">Reference proteome</keyword>
<dbReference type="GO" id="GO:0031966">
    <property type="term" value="C:mitochondrial membrane"/>
    <property type="evidence" value="ECO:0007669"/>
    <property type="project" value="UniProtKB-SubCell"/>
</dbReference>
<name>A0A9N9CJN8_9GLOM</name>
<reference evidence="5" key="1">
    <citation type="submission" date="2021-06" db="EMBL/GenBank/DDBJ databases">
        <authorList>
            <person name="Kallberg Y."/>
            <person name="Tangrot J."/>
            <person name="Rosling A."/>
        </authorList>
    </citation>
    <scope>NUCLEOTIDE SEQUENCE</scope>
    <source>
        <strain evidence="5">UK204</strain>
    </source>
</reference>
<keyword evidence="4" id="KW-1133">Transmembrane helix</keyword>
<gene>
    <name evidence="5" type="ORF">FCALED_LOCUS8726</name>
</gene>
<keyword evidence="3 4" id="KW-0472">Membrane</keyword>
<feature type="transmembrane region" description="Helical" evidence="4">
    <location>
        <begin position="12"/>
        <end position="32"/>
    </location>
</feature>
<sequence length="74" mass="8118">MGGSYLIAGRNVQSHYLALAVLTSFGLGIMAVRAKSKPKIQYSSPPPINSSSAEEEAFIKEFLKHADEKKKENH</sequence>
<dbReference type="Pfam" id="PF11022">
    <property type="entry name" value="ATP19"/>
    <property type="match status" value="1"/>
</dbReference>
<dbReference type="InterPro" id="IPR021278">
    <property type="entry name" value="ATP19"/>
</dbReference>
<dbReference type="AlphaFoldDB" id="A0A9N9CJN8"/>
<evidence type="ECO:0000256" key="2">
    <source>
        <dbReference type="ARBA" id="ARBA00023128"/>
    </source>
</evidence>
<accession>A0A9N9CJN8</accession>
<protein>
    <submittedName>
        <fullName evidence="5">15466_t:CDS:1</fullName>
    </submittedName>
</protein>
<dbReference type="PANTHER" id="PTHR28074:SF1">
    <property type="entry name" value="ATP SYNTHASE SUBUNIT K, MITOCHONDRIAL"/>
    <property type="match status" value="1"/>
</dbReference>
<keyword evidence="4" id="KW-0812">Transmembrane</keyword>
<proteinExistence type="predicted"/>
<evidence type="ECO:0000313" key="5">
    <source>
        <dbReference type="EMBL" id="CAG8603922.1"/>
    </source>
</evidence>
<keyword evidence="2" id="KW-0496">Mitochondrion</keyword>
<comment type="subcellular location">
    <subcellularLocation>
        <location evidence="1">Mitochondrion membrane</location>
    </subcellularLocation>
</comment>
<organism evidence="5 6">
    <name type="scientific">Funneliformis caledonium</name>
    <dbReference type="NCBI Taxonomy" id="1117310"/>
    <lineage>
        <taxon>Eukaryota</taxon>
        <taxon>Fungi</taxon>
        <taxon>Fungi incertae sedis</taxon>
        <taxon>Mucoromycota</taxon>
        <taxon>Glomeromycotina</taxon>
        <taxon>Glomeromycetes</taxon>
        <taxon>Glomerales</taxon>
        <taxon>Glomeraceae</taxon>
        <taxon>Funneliformis</taxon>
    </lineage>
</organism>
<evidence type="ECO:0000256" key="4">
    <source>
        <dbReference type="SAM" id="Phobius"/>
    </source>
</evidence>
<dbReference type="Proteomes" id="UP000789570">
    <property type="component" value="Unassembled WGS sequence"/>
</dbReference>
<dbReference type="GO" id="GO:0015986">
    <property type="term" value="P:proton motive force-driven ATP synthesis"/>
    <property type="evidence" value="ECO:0007669"/>
    <property type="project" value="TreeGrafter"/>
</dbReference>
<dbReference type="EMBL" id="CAJVPQ010002645">
    <property type="protein sequence ID" value="CAG8603922.1"/>
    <property type="molecule type" value="Genomic_DNA"/>
</dbReference>